<evidence type="ECO:0000313" key="4">
    <source>
        <dbReference type="Proteomes" id="UP000698222"/>
    </source>
</evidence>
<keyword evidence="4" id="KW-1185">Reference proteome</keyword>
<sequence>MNRRRLLRGAAALPALALLASGCGAIRRAGAEDDIPGSAEEILDAVDLPRPEFSVQLDAGPIRGDEQWSKTIAFTADATRIEDWVDAAFDGGIPSRAQADDEEPATRLGQGVQKKGDRVASGTHGPHAYVVVVGQQDRPTVHVGVRREGR</sequence>
<keyword evidence="2" id="KW-0732">Signal</keyword>
<dbReference type="InterPro" id="IPR006311">
    <property type="entry name" value="TAT_signal"/>
</dbReference>
<dbReference type="PROSITE" id="PS51257">
    <property type="entry name" value="PROKAR_LIPOPROTEIN"/>
    <property type="match status" value="1"/>
</dbReference>
<evidence type="ECO:0000256" key="1">
    <source>
        <dbReference type="SAM" id="MobiDB-lite"/>
    </source>
</evidence>
<dbReference type="EMBL" id="JAGIOC010000001">
    <property type="protein sequence ID" value="MBP2410191.1"/>
    <property type="molecule type" value="Genomic_DNA"/>
</dbReference>
<name>A0ABS4YN14_9MICO</name>
<evidence type="ECO:0000313" key="3">
    <source>
        <dbReference type="EMBL" id="MBP2410191.1"/>
    </source>
</evidence>
<reference evidence="3 4" key="1">
    <citation type="submission" date="2021-03" db="EMBL/GenBank/DDBJ databases">
        <title>Sequencing the genomes of 1000 actinobacteria strains.</title>
        <authorList>
            <person name="Klenk H.-P."/>
        </authorList>
    </citation>
    <scope>NUCLEOTIDE SEQUENCE [LARGE SCALE GENOMIC DNA]</scope>
    <source>
        <strain evidence="3 4">DSM 14564</strain>
    </source>
</reference>
<dbReference type="Proteomes" id="UP000698222">
    <property type="component" value="Unassembled WGS sequence"/>
</dbReference>
<protein>
    <submittedName>
        <fullName evidence="3">Uncharacterized protein</fullName>
    </submittedName>
</protein>
<organism evidence="3 4">
    <name type="scientific">Brachybacterium fresconis</name>
    <dbReference type="NCBI Taxonomy" id="173363"/>
    <lineage>
        <taxon>Bacteria</taxon>
        <taxon>Bacillati</taxon>
        <taxon>Actinomycetota</taxon>
        <taxon>Actinomycetes</taxon>
        <taxon>Micrococcales</taxon>
        <taxon>Dermabacteraceae</taxon>
        <taxon>Brachybacterium</taxon>
    </lineage>
</organism>
<feature type="signal peptide" evidence="2">
    <location>
        <begin position="1"/>
        <end position="25"/>
    </location>
</feature>
<feature type="chain" id="PRO_5046385948" evidence="2">
    <location>
        <begin position="26"/>
        <end position="150"/>
    </location>
</feature>
<accession>A0ABS4YN14</accession>
<evidence type="ECO:0000256" key="2">
    <source>
        <dbReference type="SAM" id="SignalP"/>
    </source>
</evidence>
<dbReference type="RefSeq" id="WP_209893436.1">
    <property type="nucleotide sequence ID" value="NZ_BAAAJV010000041.1"/>
</dbReference>
<dbReference type="PROSITE" id="PS51318">
    <property type="entry name" value="TAT"/>
    <property type="match status" value="1"/>
</dbReference>
<proteinExistence type="predicted"/>
<feature type="region of interest" description="Disordered" evidence="1">
    <location>
        <begin position="92"/>
        <end position="126"/>
    </location>
</feature>
<comment type="caution">
    <text evidence="3">The sequence shown here is derived from an EMBL/GenBank/DDBJ whole genome shotgun (WGS) entry which is preliminary data.</text>
</comment>
<gene>
    <name evidence="3" type="ORF">JOF44_003094</name>
</gene>